<evidence type="ECO:0000313" key="1">
    <source>
        <dbReference type="EMBL" id="PNR44045.1"/>
    </source>
</evidence>
<dbReference type="EMBL" id="ABEU02000012">
    <property type="protein sequence ID" value="PNR44045.1"/>
    <property type="molecule type" value="Genomic_DNA"/>
</dbReference>
<evidence type="ECO:0000313" key="2">
    <source>
        <dbReference type="EnsemblPlants" id="PAC:32974835.CDS.1"/>
    </source>
</evidence>
<dbReference type="EnsemblPlants" id="Pp3c12_18060V3.2">
    <property type="protein sequence ID" value="PAC:32974836.CDS.1"/>
    <property type="gene ID" value="Pp3c12_18060"/>
</dbReference>
<reference evidence="1 3" key="1">
    <citation type="journal article" date="2008" name="Science">
        <title>The Physcomitrella genome reveals evolutionary insights into the conquest of land by plants.</title>
        <authorList>
            <person name="Rensing S."/>
            <person name="Lang D."/>
            <person name="Zimmer A."/>
            <person name="Terry A."/>
            <person name="Salamov A."/>
            <person name="Shapiro H."/>
            <person name="Nishiyama T."/>
            <person name="Perroud P.-F."/>
            <person name="Lindquist E."/>
            <person name="Kamisugi Y."/>
            <person name="Tanahashi T."/>
            <person name="Sakakibara K."/>
            <person name="Fujita T."/>
            <person name="Oishi K."/>
            <person name="Shin-I T."/>
            <person name="Kuroki Y."/>
            <person name="Toyoda A."/>
            <person name="Suzuki Y."/>
            <person name="Hashimoto A."/>
            <person name="Yamaguchi K."/>
            <person name="Sugano A."/>
            <person name="Kohara Y."/>
            <person name="Fujiyama A."/>
            <person name="Anterola A."/>
            <person name="Aoki S."/>
            <person name="Ashton N."/>
            <person name="Barbazuk W.B."/>
            <person name="Barker E."/>
            <person name="Bennetzen J."/>
            <person name="Bezanilla M."/>
            <person name="Blankenship R."/>
            <person name="Cho S.H."/>
            <person name="Dutcher S."/>
            <person name="Estelle M."/>
            <person name="Fawcett J.A."/>
            <person name="Gundlach H."/>
            <person name="Hanada K."/>
            <person name="Heyl A."/>
            <person name="Hicks K.A."/>
            <person name="Hugh J."/>
            <person name="Lohr M."/>
            <person name="Mayer K."/>
            <person name="Melkozernov A."/>
            <person name="Murata T."/>
            <person name="Nelson D."/>
            <person name="Pils B."/>
            <person name="Prigge M."/>
            <person name="Reiss B."/>
            <person name="Renner T."/>
            <person name="Rombauts S."/>
            <person name="Rushton P."/>
            <person name="Sanderfoot A."/>
            <person name="Schween G."/>
            <person name="Shiu S.-H."/>
            <person name="Stueber K."/>
            <person name="Theodoulou F.L."/>
            <person name="Tu H."/>
            <person name="Van de Peer Y."/>
            <person name="Verrier P.J."/>
            <person name="Waters E."/>
            <person name="Wood A."/>
            <person name="Yang L."/>
            <person name="Cove D."/>
            <person name="Cuming A."/>
            <person name="Hasebe M."/>
            <person name="Lucas S."/>
            <person name="Mishler D.B."/>
            <person name="Reski R."/>
            <person name="Grigoriev I."/>
            <person name="Quatrano R.S."/>
            <person name="Boore J.L."/>
        </authorList>
    </citation>
    <scope>NUCLEOTIDE SEQUENCE [LARGE SCALE GENOMIC DNA]</scope>
    <source>
        <strain evidence="2 3">cv. Gransden 2004</strain>
    </source>
</reference>
<name>A0A2K1JR85_PHYPA</name>
<dbReference type="PaxDb" id="3218-PP1S46_206V6.1"/>
<protein>
    <submittedName>
        <fullName evidence="1 2">Uncharacterized protein</fullName>
    </submittedName>
</protein>
<gene>
    <name evidence="1" type="ORF">PHYPA_016428</name>
</gene>
<proteinExistence type="predicted"/>
<dbReference type="InParanoid" id="A0A2K1JR85"/>
<sequence>MPSMMSPLLPQSPPLFYVGFYCRGTGRAGLGWADIPQPRSFILLVSIHQCFIHFLPYAQLLSISASMCVH</sequence>
<dbReference type="EnsemblPlants" id="Pp3c12_18060V3.1">
    <property type="protein sequence ID" value="PAC:32974835.CDS.1"/>
    <property type="gene ID" value="Pp3c12_18060"/>
</dbReference>
<dbReference type="Gramene" id="Pp3c12_18060V3.2">
    <property type="protein sequence ID" value="PAC:32974836.CDS.1"/>
    <property type="gene ID" value="Pp3c12_18060"/>
</dbReference>
<evidence type="ECO:0000313" key="3">
    <source>
        <dbReference type="Proteomes" id="UP000006727"/>
    </source>
</evidence>
<reference evidence="1 3" key="2">
    <citation type="journal article" date="2018" name="Plant J.">
        <title>The Physcomitrella patens chromosome-scale assembly reveals moss genome structure and evolution.</title>
        <authorList>
            <person name="Lang D."/>
            <person name="Ullrich K.K."/>
            <person name="Murat F."/>
            <person name="Fuchs J."/>
            <person name="Jenkins J."/>
            <person name="Haas F.B."/>
            <person name="Piednoel M."/>
            <person name="Gundlach H."/>
            <person name="Van Bel M."/>
            <person name="Meyberg R."/>
            <person name="Vives C."/>
            <person name="Morata J."/>
            <person name="Symeonidi A."/>
            <person name="Hiss M."/>
            <person name="Muchero W."/>
            <person name="Kamisugi Y."/>
            <person name="Saleh O."/>
            <person name="Blanc G."/>
            <person name="Decker E.L."/>
            <person name="van Gessel N."/>
            <person name="Grimwood J."/>
            <person name="Hayes R.D."/>
            <person name="Graham S.W."/>
            <person name="Gunter L.E."/>
            <person name="McDaniel S.F."/>
            <person name="Hoernstein S.N.W."/>
            <person name="Larsson A."/>
            <person name="Li F.W."/>
            <person name="Perroud P.F."/>
            <person name="Phillips J."/>
            <person name="Ranjan P."/>
            <person name="Rokshar D.S."/>
            <person name="Rothfels C.J."/>
            <person name="Schneider L."/>
            <person name="Shu S."/>
            <person name="Stevenson D.W."/>
            <person name="Thummler F."/>
            <person name="Tillich M."/>
            <person name="Villarreal Aguilar J.C."/>
            <person name="Widiez T."/>
            <person name="Wong G.K."/>
            <person name="Wymore A."/>
            <person name="Zhang Y."/>
            <person name="Zimmer A.D."/>
            <person name="Quatrano R.S."/>
            <person name="Mayer K.F.X."/>
            <person name="Goodstein D."/>
            <person name="Casacuberta J.M."/>
            <person name="Vandepoele K."/>
            <person name="Reski R."/>
            <person name="Cuming A.C."/>
            <person name="Tuskan G.A."/>
            <person name="Maumus F."/>
            <person name="Salse J."/>
            <person name="Schmutz J."/>
            <person name="Rensing S.A."/>
        </authorList>
    </citation>
    <scope>NUCLEOTIDE SEQUENCE [LARGE SCALE GENOMIC DNA]</scope>
    <source>
        <strain evidence="2 3">cv. Gransden 2004</strain>
    </source>
</reference>
<dbReference type="Gramene" id="Pp3c12_18060V3.1">
    <property type="protein sequence ID" value="PAC:32974835.CDS.1"/>
    <property type="gene ID" value="Pp3c12_18060"/>
</dbReference>
<organism evidence="1">
    <name type="scientific">Physcomitrium patens</name>
    <name type="common">Spreading-leaved earth moss</name>
    <name type="synonym">Physcomitrella patens</name>
    <dbReference type="NCBI Taxonomy" id="3218"/>
    <lineage>
        <taxon>Eukaryota</taxon>
        <taxon>Viridiplantae</taxon>
        <taxon>Streptophyta</taxon>
        <taxon>Embryophyta</taxon>
        <taxon>Bryophyta</taxon>
        <taxon>Bryophytina</taxon>
        <taxon>Bryopsida</taxon>
        <taxon>Funariidae</taxon>
        <taxon>Funariales</taxon>
        <taxon>Funariaceae</taxon>
        <taxon>Physcomitrium</taxon>
    </lineage>
</organism>
<reference evidence="2" key="3">
    <citation type="submission" date="2020-12" db="UniProtKB">
        <authorList>
            <consortium name="EnsemblPlants"/>
        </authorList>
    </citation>
    <scope>IDENTIFICATION</scope>
</reference>
<dbReference type="AlphaFoldDB" id="A0A2K1JR85"/>
<dbReference type="Proteomes" id="UP000006727">
    <property type="component" value="Chromosome 12"/>
</dbReference>
<accession>A0A2K1JR85</accession>
<keyword evidence="3" id="KW-1185">Reference proteome</keyword>